<organism evidence="2 3">
    <name type="scientific">Pseudobowmanella zhangzhouensis</name>
    <dbReference type="NCBI Taxonomy" id="1537679"/>
    <lineage>
        <taxon>Bacteria</taxon>
        <taxon>Pseudomonadati</taxon>
        <taxon>Pseudomonadota</taxon>
        <taxon>Gammaproteobacteria</taxon>
        <taxon>Alteromonadales</taxon>
        <taxon>Alteromonadaceae</taxon>
    </lineage>
</organism>
<evidence type="ECO:0000313" key="2">
    <source>
        <dbReference type="EMBL" id="MFC6439078.1"/>
    </source>
</evidence>
<protein>
    <submittedName>
        <fullName evidence="2">DUF2799 domain-containing protein</fullName>
    </submittedName>
</protein>
<keyword evidence="1" id="KW-0175">Coiled coil</keyword>
<sequence length="188" mass="21730">MNKDECLSADWYLIGYEDGAASRNPQQIGDYRKDCAEYSVTPDLTRYQQGHNEGSQKYCTARNGFEVGRQGQNYQGNCPANLEQTFLRGHRDGKDLHTLQIAAKQAANEFEQQQRQLAQLTDLLESKKEQLIADGYTRDERAAIRQEIEDIGLQFADLAEQTEALQARMEETELNYQRRLELLKARYW</sequence>
<proteinExistence type="predicted"/>
<keyword evidence="3" id="KW-1185">Reference proteome</keyword>
<evidence type="ECO:0000313" key="3">
    <source>
        <dbReference type="Proteomes" id="UP001596364"/>
    </source>
</evidence>
<reference evidence="3" key="1">
    <citation type="journal article" date="2019" name="Int. J. Syst. Evol. Microbiol.">
        <title>The Global Catalogue of Microorganisms (GCM) 10K type strain sequencing project: providing services to taxonomists for standard genome sequencing and annotation.</title>
        <authorList>
            <consortium name="The Broad Institute Genomics Platform"/>
            <consortium name="The Broad Institute Genome Sequencing Center for Infectious Disease"/>
            <person name="Wu L."/>
            <person name="Ma J."/>
        </authorList>
    </citation>
    <scope>NUCLEOTIDE SEQUENCE [LARGE SCALE GENOMIC DNA]</scope>
    <source>
        <strain evidence="3">CGMCC 1.16031</strain>
    </source>
</reference>
<feature type="coiled-coil region" evidence="1">
    <location>
        <begin position="96"/>
        <end position="130"/>
    </location>
</feature>
<comment type="caution">
    <text evidence="2">The sequence shown here is derived from an EMBL/GenBank/DDBJ whole genome shotgun (WGS) entry which is preliminary data.</text>
</comment>
<gene>
    <name evidence="2" type="ORF">ACFP85_02780</name>
</gene>
<accession>A0ABW1XG86</accession>
<dbReference type="Proteomes" id="UP001596364">
    <property type="component" value="Unassembled WGS sequence"/>
</dbReference>
<evidence type="ECO:0000256" key="1">
    <source>
        <dbReference type="SAM" id="Coils"/>
    </source>
</evidence>
<dbReference type="Pfam" id="PF10973">
    <property type="entry name" value="DUF2799"/>
    <property type="match status" value="1"/>
</dbReference>
<dbReference type="RefSeq" id="WP_377148392.1">
    <property type="nucleotide sequence ID" value="NZ_JBHSUS010000001.1"/>
</dbReference>
<name>A0ABW1XG86_9ALTE</name>
<dbReference type="EMBL" id="JBHSUS010000001">
    <property type="protein sequence ID" value="MFC6439078.1"/>
    <property type="molecule type" value="Genomic_DNA"/>
</dbReference>
<dbReference type="InterPro" id="IPR021242">
    <property type="entry name" value="DUF2799"/>
</dbReference>